<evidence type="ECO:0000313" key="2">
    <source>
        <dbReference type="EMBL" id="KAJ7960714.1"/>
    </source>
</evidence>
<accession>A0AAD7LM76</accession>
<protein>
    <submittedName>
        <fullName evidence="2">F-box family protein</fullName>
    </submittedName>
</protein>
<evidence type="ECO:0000259" key="1">
    <source>
        <dbReference type="PROSITE" id="PS50181"/>
    </source>
</evidence>
<dbReference type="PROSITE" id="PS50181">
    <property type="entry name" value="FBOX"/>
    <property type="match status" value="1"/>
</dbReference>
<dbReference type="InterPro" id="IPR036047">
    <property type="entry name" value="F-box-like_dom_sf"/>
</dbReference>
<dbReference type="SUPFAM" id="SSF81383">
    <property type="entry name" value="F-box domain"/>
    <property type="match status" value="1"/>
</dbReference>
<dbReference type="NCBIfam" id="TIGR01640">
    <property type="entry name" value="F_box_assoc_1"/>
    <property type="match status" value="1"/>
</dbReference>
<dbReference type="AlphaFoldDB" id="A0AAD7LM76"/>
<keyword evidence="3" id="KW-1185">Reference proteome</keyword>
<dbReference type="KEGG" id="qsa:O6P43_021117"/>
<name>A0AAD7LM76_QUISA</name>
<sequence>MKRKRTSTASGNQKCNGEVEKFNDPEIQRLVPSFTDLPRVIMTHILLRLPLKSILICRCVCKTWDTLISVPEFAKLHFEDAPVELMIRTDDPKRVSRALYLVEFEPEMFVEDGSCSCEEVPSPNCKSHVKLETKLKLPLRDAKMVIDKRLNVNGENPYCCVQPSNWRVYKLPEADEDEKLVDVASGFGFCLKTNQYKVIRVYQRYIYDPKDGLVWWYDDAVADVYTLGSRTESWRIVGSSPSSFMKAPSMEEYNLEFPTCLNGSLHWFCPKGLPVWLSFNIDRKGPIVCFNFESEKFQTVPSPLSYTRDVSMGELRGCLYICRACSSFSPTDIWVMEKYGVRESWTKILTIKNDVEHPRPRGVYQPIKYMKNGTILMYHSSNCLIYYDPCTYAFKYRKVCGTPFKFEAIAFIPSLISLKDVVVGDNEEVLNVNSRCTDFKLREENKVLFLGEKIPNSEDEEDSDSSSYQGAGWYYDIETGIWIESS</sequence>
<evidence type="ECO:0000313" key="3">
    <source>
        <dbReference type="Proteomes" id="UP001163823"/>
    </source>
</evidence>
<proteinExistence type="predicted"/>
<dbReference type="Pfam" id="PF00646">
    <property type="entry name" value="F-box"/>
    <property type="match status" value="1"/>
</dbReference>
<dbReference type="Proteomes" id="UP001163823">
    <property type="component" value="Chromosome 8"/>
</dbReference>
<dbReference type="InterPro" id="IPR006527">
    <property type="entry name" value="F-box-assoc_dom_typ1"/>
</dbReference>
<dbReference type="InterPro" id="IPR017451">
    <property type="entry name" value="F-box-assoc_interact_dom"/>
</dbReference>
<dbReference type="Pfam" id="PF07734">
    <property type="entry name" value="FBA_1"/>
    <property type="match status" value="1"/>
</dbReference>
<dbReference type="SMART" id="SM00256">
    <property type="entry name" value="FBOX"/>
    <property type="match status" value="1"/>
</dbReference>
<dbReference type="CDD" id="cd22157">
    <property type="entry name" value="F-box_AtFBW1-like"/>
    <property type="match status" value="1"/>
</dbReference>
<comment type="caution">
    <text evidence="2">The sequence shown here is derived from an EMBL/GenBank/DDBJ whole genome shotgun (WGS) entry which is preliminary data.</text>
</comment>
<organism evidence="2 3">
    <name type="scientific">Quillaja saponaria</name>
    <name type="common">Soap bark tree</name>
    <dbReference type="NCBI Taxonomy" id="32244"/>
    <lineage>
        <taxon>Eukaryota</taxon>
        <taxon>Viridiplantae</taxon>
        <taxon>Streptophyta</taxon>
        <taxon>Embryophyta</taxon>
        <taxon>Tracheophyta</taxon>
        <taxon>Spermatophyta</taxon>
        <taxon>Magnoliopsida</taxon>
        <taxon>eudicotyledons</taxon>
        <taxon>Gunneridae</taxon>
        <taxon>Pentapetalae</taxon>
        <taxon>rosids</taxon>
        <taxon>fabids</taxon>
        <taxon>Fabales</taxon>
        <taxon>Quillajaceae</taxon>
        <taxon>Quillaja</taxon>
    </lineage>
</organism>
<dbReference type="Gene3D" id="1.20.1280.50">
    <property type="match status" value="1"/>
</dbReference>
<feature type="domain" description="F-box" evidence="1">
    <location>
        <begin position="31"/>
        <end position="81"/>
    </location>
</feature>
<reference evidence="2" key="1">
    <citation type="journal article" date="2023" name="Science">
        <title>Elucidation of the pathway for biosynthesis of saponin adjuvants from the soapbark tree.</title>
        <authorList>
            <person name="Reed J."/>
            <person name="Orme A."/>
            <person name="El-Demerdash A."/>
            <person name="Owen C."/>
            <person name="Martin L.B.B."/>
            <person name="Misra R.C."/>
            <person name="Kikuchi S."/>
            <person name="Rejzek M."/>
            <person name="Martin A.C."/>
            <person name="Harkess A."/>
            <person name="Leebens-Mack J."/>
            <person name="Louveau T."/>
            <person name="Stephenson M.J."/>
            <person name="Osbourn A."/>
        </authorList>
    </citation>
    <scope>NUCLEOTIDE SEQUENCE</scope>
    <source>
        <strain evidence="2">S10</strain>
    </source>
</reference>
<dbReference type="InterPro" id="IPR001810">
    <property type="entry name" value="F-box_dom"/>
</dbReference>
<dbReference type="PANTHER" id="PTHR31111">
    <property type="entry name" value="BNAA05G37150D PROTEIN-RELATED"/>
    <property type="match status" value="1"/>
</dbReference>
<dbReference type="PANTHER" id="PTHR31111:SF136">
    <property type="entry name" value="F-BOX ASSOCIATED DOMAIN-CONTAINING PROTEIN"/>
    <property type="match status" value="1"/>
</dbReference>
<dbReference type="EMBL" id="JARAOO010000008">
    <property type="protein sequence ID" value="KAJ7960714.1"/>
    <property type="molecule type" value="Genomic_DNA"/>
</dbReference>
<gene>
    <name evidence="2" type="ORF">O6P43_021117</name>
</gene>